<organism evidence="1 2">
    <name type="scientific">Armillaria ostoyae</name>
    <name type="common">Armillaria root rot fungus</name>
    <dbReference type="NCBI Taxonomy" id="47428"/>
    <lineage>
        <taxon>Eukaryota</taxon>
        <taxon>Fungi</taxon>
        <taxon>Dikarya</taxon>
        <taxon>Basidiomycota</taxon>
        <taxon>Agaricomycotina</taxon>
        <taxon>Agaricomycetes</taxon>
        <taxon>Agaricomycetidae</taxon>
        <taxon>Agaricales</taxon>
        <taxon>Marasmiineae</taxon>
        <taxon>Physalacriaceae</taxon>
        <taxon>Armillaria</taxon>
    </lineage>
</organism>
<reference evidence="2" key="1">
    <citation type="journal article" date="2017" name="Nat. Ecol. Evol.">
        <title>Genome expansion and lineage-specific genetic innovations in the forest pathogenic fungi Armillaria.</title>
        <authorList>
            <person name="Sipos G."/>
            <person name="Prasanna A.N."/>
            <person name="Walter M.C."/>
            <person name="O'Connor E."/>
            <person name="Balint B."/>
            <person name="Krizsan K."/>
            <person name="Kiss B."/>
            <person name="Hess J."/>
            <person name="Varga T."/>
            <person name="Slot J."/>
            <person name="Riley R."/>
            <person name="Boka B."/>
            <person name="Rigling D."/>
            <person name="Barry K."/>
            <person name="Lee J."/>
            <person name="Mihaltcheva S."/>
            <person name="LaButti K."/>
            <person name="Lipzen A."/>
            <person name="Waldron R."/>
            <person name="Moloney N.M."/>
            <person name="Sperisen C."/>
            <person name="Kredics L."/>
            <person name="Vagvoelgyi C."/>
            <person name="Patrignani A."/>
            <person name="Fitzpatrick D."/>
            <person name="Nagy I."/>
            <person name="Doyle S."/>
            <person name="Anderson J.B."/>
            <person name="Grigoriev I.V."/>
            <person name="Gueldener U."/>
            <person name="Muensterkoetter M."/>
            <person name="Nagy L.G."/>
        </authorList>
    </citation>
    <scope>NUCLEOTIDE SEQUENCE [LARGE SCALE GENOMIC DNA]</scope>
    <source>
        <strain evidence="2">C18/9</strain>
    </source>
</reference>
<dbReference type="AlphaFoldDB" id="A0A284R2B9"/>
<keyword evidence="2" id="KW-1185">Reference proteome</keyword>
<gene>
    <name evidence="1" type="ORF">ARMOST_06187</name>
</gene>
<sequence>MLQATVYFQDRTGSNGGSGRWCNMEAQTLCVLKVTRPRIILQVATRRRRESWICECWDLRNVIGRRPNICPSLTTNTCKMKCQMGKVKRRQQLWGTICYAFLDH</sequence>
<protein>
    <submittedName>
        <fullName evidence="1">Uncharacterized protein</fullName>
    </submittedName>
</protein>
<dbReference type="Proteomes" id="UP000219338">
    <property type="component" value="Unassembled WGS sequence"/>
</dbReference>
<name>A0A284R2B9_ARMOS</name>
<accession>A0A284R2B9</accession>
<evidence type="ECO:0000313" key="2">
    <source>
        <dbReference type="Proteomes" id="UP000219338"/>
    </source>
</evidence>
<proteinExistence type="predicted"/>
<dbReference type="EMBL" id="FUEG01000004">
    <property type="protein sequence ID" value="SJL02848.1"/>
    <property type="molecule type" value="Genomic_DNA"/>
</dbReference>
<evidence type="ECO:0000313" key="1">
    <source>
        <dbReference type="EMBL" id="SJL02848.1"/>
    </source>
</evidence>